<dbReference type="KEGG" id="kne:92180592"/>
<feature type="transmembrane region" description="Helical" evidence="15">
    <location>
        <begin position="188"/>
        <end position="207"/>
    </location>
</feature>
<accession>A0AAW0YM86</accession>
<dbReference type="SFLD" id="SFLDS00052">
    <property type="entry name" value="Ferric_Reductase_Domain"/>
    <property type="match status" value="1"/>
</dbReference>
<keyword evidence="9" id="KW-0560">Oxidoreductase</keyword>
<dbReference type="RefSeq" id="XP_066802833.1">
    <property type="nucleotide sequence ID" value="XM_066946441.1"/>
</dbReference>
<evidence type="ECO:0000256" key="11">
    <source>
        <dbReference type="ARBA" id="ARBA00023136"/>
    </source>
</evidence>
<gene>
    <name evidence="17" type="ORF">IAR55_003334</name>
</gene>
<dbReference type="EMBL" id="JBCAWK010000006">
    <property type="protein sequence ID" value="KAK8854595.1"/>
    <property type="molecule type" value="Genomic_DNA"/>
</dbReference>
<dbReference type="SUPFAM" id="SSF63380">
    <property type="entry name" value="Riboflavin synthase domain-like"/>
    <property type="match status" value="1"/>
</dbReference>
<dbReference type="Proteomes" id="UP001388673">
    <property type="component" value="Unassembled WGS sequence"/>
</dbReference>
<dbReference type="Pfam" id="PF08022">
    <property type="entry name" value="FAD_binding_8"/>
    <property type="match status" value="1"/>
</dbReference>
<evidence type="ECO:0000256" key="15">
    <source>
        <dbReference type="SAM" id="Phobius"/>
    </source>
</evidence>
<evidence type="ECO:0000256" key="1">
    <source>
        <dbReference type="ARBA" id="ARBA00004651"/>
    </source>
</evidence>
<organism evidence="17 18">
    <name type="scientific">Kwoniella newhampshirensis</name>
    <dbReference type="NCBI Taxonomy" id="1651941"/>
    <lineage>
        <taxon>Eukaryota</taxon>
        <taxon>Fungi</taxon>
        <taxon>Dikarya</taxon>
        <taxon>Basidiomycota</taxon>
        <taxon>Agaricomycotina</taxon>
        <taxon>Tremellomycetes</taxon>
        <taxon>Tremellales</taxon>
        <taxon>Cryptococcaceae</taxon>
        <taxon>Kwoniella</taxon>
    </lineage>
</organism>
<feature type="transmembrane region" description="Helical" evidence="15">
    <location>
        <begin position="61"/>
        <end position="80"/>
    </location>
</feature>
<keyword evidence="5" id="KW-1003">Cell membrane</keyword>
<sequence length="714" mass="77467">MPLMGNPSLARVLYGPSMTFANLAATAPSSAVSSLQATEVVNMTQVVKQQKADQFALDNEIRYIVLLGFAGILGACMILSQPRFLARVYASMPHRERNQAVGGGDLRDGWLLRRKGRPHPGSVKSSRWTISKTDNEGSGPLVDSHTRSQQLQPPPHLNLALSFLPFSSALLVSPFAKLPRIARSYMTLTQLLLILSFVALLAFTLIYKSDLSPSTRTKGSGQNFQRAGSVATALIPLTIALGVRGNVIGLCVGEGYERLKIFHKVIGRLLFVAVIVHVVGFYVKNGVTLLGLQQFIVWGYISFIGILVMVVTSLPVIRNVYYGVFRVCHFVGMIAVLLGLAFHRDECIPYSVAGVCIYTVSIFCSLSKTRLATATIEALPEASTTVVTIPSLRSGWRAGQHVRLRVPAFGLPHGLESHPFAIASSPNGEGMVLMCKKAGDWTDRLFRHASGSSFQSDERRRKITVILEGPYGGLGNTLIPSFSSVLLVAGGSGITSALGHAHDLITRAPTALMATLIDLVNDAKDWELTCNSRRGTGQGFGQDATALRVHIYVTRCPISSPITLLAPASPFDDDRNTGIQHKGLSESGQSLESLVNSEERLECEKDRNRWRSSILPSTTVPSSLICEPSTGAVPTLSGISVYPLRPNFSSILSNTVHETILRHIKKATRPSGICVTACGPHEMVQGVRDAVRLFDSSKKWEVGGIELEEERFGW</sequence>
<comment type="catalytic activity">
    <reaction evidence="13">
        <text>2 a Fe(II)-siderophore + NADP(+) + H(+) = 2 a Fe(III)-siderophore + NADPH</text>
        <dbReference type="Rhea" id="RHEA:28795"/>
        <dbReference type="Rhea" id="RHEA-COMP:11342"/>
        <dbReference type="Rhea" id="RHEA-COMP:11344"/>
        <dbReference type="ChEBI" id="CHEBI:15378"/>
        <dbReference type="ChEBI" id="CHEBI:29033"/>
        <dbReference type="ChEBI" id="CHEBI:29034"/>
        <dbReference type="ChEBI" id="CHEBI:57783"/>
        <dbReference type="ChEBI" id="CHEBI:58349"/>
        <dbReference type="EC" id="1.16.1.9"/>
    </reaction>
</comment>
<dbReference type="GeneID" id="92180592"/>
<evidence type="ECO:0000256" key="13">
    <source>
        <dbReference type="ARBA" id="ARBA00048483"/>
    </source>
</evidence>
<comment type="subcellular location">
    <subcellularLocation>
        <location evidence="1">Cell membrane</location>
        <topology evidence="1">Multi-pass membrane protein</topology>
    </subcellularLocation>
</comment>
<feature type="transmembrane region" description="Helical" evidence="15">
    <location>
        <begin position="295"/>
        <end position="317"/>
    </location>
</feature>
<evidence type="ECO:0000259" key="16">
    <source>
        <dbReference type="PROSITE" id="PS51384"/>
    </source>
</evidence>
<evidence type="ECO:0000256" key="2">
    <source>
        <dbReference type="ARBA" id="ARBA00006278"/>
    </source>
</evidence>
<comment type="similarity">
    <text evidence="2">Belongs to the ferric reductase (FRE) family.</text>
</comment>
<dbReference type="InterPro" id="IPR039261">
    <property type="entry name" value="FNR_nucleotide-bd"/>
</dbReference>
<dbReference type="GO" id="GO:0006879">
    <property type="term" value="P:intracellular iron ion homeostasis"/>
    <property type="evidence" value="ECO:0007669"/>
    <property type="project" value="TreeGrafter"/>
</dbReference>
<feature type="region of interest" description="Disordered" evidence="14">
    <location>
        <begin position="111"/>
        <end position="153"/>
    </location>
</feature>
<dbReference type="InterPro" id="IPR013130">
    <property type="entry name" value="Fe3_Rdtase_TM_dom"/>
</dbReference>
<feature type="domain" description="FAD-binding FR-type" evidence="16">
    <location>
        <begin position="358"/>
        <end position="477"/>
    </location>
</feature>
<keyword evidence="18" id="KW-1185">Reference proteome</keyword>
<evidence type="ECO:0000256" key="14">
    <source>
        <dbReference type="SAM" id="MobiDB-lite"/>
    </source>
</evidence>
<keyword evidence="12" id="KW-0325">Glycoprotein</keyword>
<dbReference type="Pfam" id="PF08030">
    <property type="entry name" value="NAD_binding_6"/>
    <property type="match status" value="1"/>
</dbReference>
<evidence type="ECO:0000313" key="18">
    <source>
        <dbReference type="Proteomes" id="UP001388673"/>
    </source>
</evidence>
<evidence type="ECO:0000256" key="5">
    <source>
        <dbReference type="ARBA" id="ARBA00022475"/>
    </source>
</evidence>
<dbReference type="Pfam" id="PF01794">
    <property type="entry name" value="Ferric_reduct"/>
    <property type="match status" value="1"/>
</dbReference>
<evidence type="ECO:0000256" key="8">
    <source>
        <dbReference type="ARBA" id="ARBA00022989"/>
    </source>
</evidence>
<dbReference type="PANTHER" id="PTHR32361">
    <property type="entry name" value="FERRIC/CUPRIC REDUCTASE TRANSMEMBRANE COMPONENT"/>
    <property type="match status" value="1"/>
</dbReference>
<feature type="transmembrane region" description="Helical" evidence="15">
    <location>
        <begin position="227"/>
        <end position="253"/>
    </location>
</feature>
<keyword evidence="4" id="KW-0813">Transport</keyword>
<dbReference type="GO" id="GO:0006826">
    <property type="term" value="P:iron ion transport"/>
    <property type="evidence" value="ECO:0007669"/>
    <property type="project" value="TreeGrafter"/>
</dbReference>
<dbReference type="GO" id="GO:0052851">
    <property type="term" value="F:ferric-chelate reductase (NADPH) activity"/>
    <property type="evidence" value="ECO:0007669"/>
    <property type="project" value="UniProtKB-EC"/>
</dbReference>
<evidence type="ECO:0000256" key="12">
    <source>
        <dbReference type="ARBA" id="ARBA00023180"/>
    </source>
</evidence>
<evidence type="ECO:0000256" key="7">
    <source>
        <dbReference type="ARBA" id="ARBA00022982"/>
    </source>
</evidence>
<protein>
    <recommendedName>
        <fullName evidence="3">ferric-chelate reductase (NADPH)</fullName>
        <ecNumber evidence="3">1.16.1.9</ecNumber>
    </recommendedName>
</protein>
<reference evidence="17 18" key="1">
    <citation type="journal article" date="2024" name="bioRxiv">
        <title>Comparative genomics of Cryptococcus and Kwoniella reveals pathogenesis evolution and contrasting karyotype dynamics via intercentromeric recombination or chromosome fusion.</title>
        <authorList>
            <person name="Coelho M.A."/>
            <person name="David-Palma M."/>
            <person name="Shea T."/>
            <person name="Bowers K."/>
            <person name="McGinley-Smith S."/>
            <person name="Mohammad A.W."/>
            <person name="Gnirke A."/>
            <person name="Yurkov A.M."/>
            <person name="Nowrousian M."/>
            <person name="Sun S."/>
            <person name="Cuomo C.A."/>
            <person name="Heitman J."/>
        </authorList>
    </citation>
    <scope>NUCLEOTIDE SEQUENCE [LARGE SCALE GENOMIC DNA]</scope>
    <source>
        <strain evidence="17 18">CBS 13917</strain>
    </source>
</reference>
<dbReference type="SUPFAM" id="SSF52343">
    <property type="entry name" value="Ferredoxin reductase-like, C-terminal NADP-linked domain"/>
    <property type="match status" value="1"/>
</dbReference>
<feature type="transmembrane region" description="Helical" evidence="15">
    <location>
        <begin position="265"/>
        <end position="283"/>
    </location>
</feature>
<dbReference type="EC" id="1.16.1.9" evidence="3"/>
<dbReference type="CDD" id="cd06186">
    <property type="entry name" value="NOX_Duox_like_FAD_NADP"/>
    <property type="match status" value="1"/>
</dbReference>
<keyword evidence="10" id="KW-0406">Ion transport</keyword>
<evidence type="ECO:0000256" key="6">
    <source>
        <dbReference type="ARBA" id="ARBA00022692"/>
    </source>
</evidence>
<dbReference type="PANTHER" id="PTHR32361:SF9">
    <property type="entry name" value="FERRIC REDUCTASE TRANSMEMBRANE COMPONENT 3-RELATED"/>
    <property type="match status" value="1"/>
</dbReference>
<dbReference type="GO" id="GO:0015677">
    <property type="term" value="P:copper ion import"/>
    <property type="evidence" value="ECO:0007669"/>
    <property type="project" value="TreeGrafter"/>
</dbReference>
<dbReference type="InterPro" id="IPR051410">
    <property type="entry name" value="Ferric/Cupric_Reductase"/>
</dbReference>
<keyword evidence="8 15" id="KW-1133">Transmembrane helix</keyword>
<evidence type="ECO:0000256" key="3">
    <source>
        <dbReference type="ARBA" id="ARBA00012668"/>
    </source>
</evidence>
<keyword evidence="7" id="KW-0249">Electron transport</keyword>
<proteinExistence type="inferred from homology"/>
<dbReference type="InterPro" id="IPR017938">
    <property type="entry name" value="Riboflavin_synthase-like_b-brl"/>
</dbReference>
<dbReference type="InterPro" id="IPR017927">
    <property type="entry name" value="FAD-bd_FR_type"/>
</dbReference>
<keyword evidence="11 15" id="KW-0472">Membrane</keyword>
<evidence type="ECO:0000313" key="17">
    <source>
        <dbReference type="EMBL" id="KAK8854595.1"/>
    </source>
</evidence>
<evidence type="ECO:0000256" key="10">
    <source>
        <dbReference type="ARBA" id="ARBA00023065"/>
    </source>
</evidence>
<dbReference type="InterPro" id="IPR013121">
    <property type="entry name" value="Fe_red_NAD-bd_6"/>
</dbReference>
<evidence type="ECO:0000256" key="9">
    <source>
        <dbReference type="ARBA" id="ARBA00023002"/>
    </source>
</evidence>
<dbReference type="PROSITE" id="PS51384">
    <property type="entry name" value="FAD_FR"/>
    <property type="match status" value="1"/>
</dbReference>
<dbReference type="SFLD" id="SFLDG01168">
    <property type="entry name" value="Ferric_reductase_subgroup_(FRE"/>
    <property type="match status" value="1"/>
</dbReference>
<feature type="transmembrane region" description="Helical" evidence="15">
    <location>
        <begin position="324"/>
        <end position="342"/>
    </location>
</feature>
<feature type="compositionally biased region" description="Polar residues" evidence="14">
    <location>
        <begin position="123"/>
        <end position="132"/>
    </location>
</feature>
<dbReference type="Gene3D" id="3.40.50.80">
    <property type="entry name" value="Nucleotide-binding domain of ferredoxin-NADP reductase (FNR) module"/>
    <property type="match status" value="1"/>
</dbReference>
<keyword evidence="6 15" id="KW-0812">Transmembrane</keyword>
<name>A0AAW0YM86_9TREE</name>
<comment type="caution">
    <text evidence="17">The sequence shown here is derived from an EMBL/GenBank/DDBJ whole genome shotgun (WGS) entry which is preliminary data.</text>
</comment>
<dbReference type="AlphaFoldDB" id="A0AAW0YM86"/>
<dbReference type="GO" id="GO:0005886">
    <property type="term" value="C:plasma membrane"/>
    <property type="evidence" value="ECO:0007669"/>
    <property type="project" value="UniProtKB-SubCell"/>
</dbReference>
<evidence type="ECO:0000256" key="4">
    <source>
        <dbReference type="ARBA" id="ARBA00022448"/>
    </source>
</evidence>
<dbReference type="InterPro" id="IPR013112">
    <property type="entry name" value="FAD-bd_8"/>
</dbReference>